<dbReference type="RefSeq" id="WP_062081094.1">
    <property type="nucleotide sequence ID" value="NZ_FCOK02000001.1"/>
</dbReference>
<dbReference type="EMBL" id="FCOK02000001">
    <property type="protein sequence ID" value="SAL10631.1"/>
    <property type="molecule type" value="Genomic_DNA"/>
</dbReference>
<protein>
    <recommendedName>
        <fullName evidence="4">DUF2442 domain-containing protein</fullName>
    </recommendedName>
</protein>
<proteinExistence type="predicted"/>
<evidence type="ECO:0008006" key="4">
    <source>
        <dbReference type="Google" id="ProtNLM"/>
    </source>
</evidence>
<evidence type="ECO:0000256" key="1">
    <source>
        <dbReference type="SAM" id="MobiDB-lite"/>
    </source>
</evidence>
<reference evidence="2 3" key="1">
    <citation type="submission" date="2016-01" db="EMBL/GenBank/DDBJ databases">
        <authorList>
            <person name="Oliw E.H."/>
        </authorList>
    </citation>
    <scope>NUCLEOTIDE SEQUENCE [LARGE SCALE GENOMIC DNA]</scope>
    <source>
        <strain evidence="2">LMG 27134</strain>
    </source>
</reference>
<accession>A0A158ESU0</accession>
<organism evidence="2 3">
    <name type="scientific">Caballeronia udeis</name>
    <dbReference type="NCBI Taxonomy" id="1232866"/>
    <lineage>
        <taxon>Bacteria</taxon>
        <taxon>Pseudomonadati</taxon>
        <taxon>Pseudomonadota</taxon>
        <taxon>Betaproteobacteria</taxon>
        <taxon>Burkholderiales</taxon>
        <taxon>Burkholderiaceae</taxon>
        <taxon>Caballeronia</taxon>
    </lineage>
</organism>
<dbReference type="OrthoDB" id="8563470at2"/>
<dbReference type="Pfam" id="PF10387">
    <property type="entry name" value="DUF2442"/>
    <property type="match status" value="1"/>
</dbReference>
<evidence type="ECO:0000313" key="3">
    <source>
        <dbReference type="Proteomes" id="UP000054683"/>
    </source>
</evidence>
<dbReference type="Proteomes" id="UP000054683">
    <property type="component" value="Unassembled WGS sequence"/>
</dbReference>
<feature type="region of interest" description="Disordered" evidence="1">
    <location>
        <begin position="106"/>
        <end position="138"/>
    </location>
</feature>
<gene>
    <name evidence="2" type="ORF">AWB69_00193</name>
</gene>
<evidence type="ECO:0000313" key="2">
    <source>
        <dbReference type="EMBL" id="SAL10631.1"/>
    </source>
</evidence>
<dbReference type="InterPro" id="IPR018841">
    <property type="entry name" value="DUF2442"/>
</dbReference>
<dbReference type="AlphaFoldDB" id="A0A158ESU0"/>
<sequence>MAITNESIAAARKAGEAIGPCAVAARYRRSIAKIEVDFDNGVTLAVPVALIQGLGGASDADLKVIEISPTGWGLHFPKLDVDLYAPALFEGIYGSKVWMKQLASRAGSVRSDAKAASSRENGKKGGRPRKVRPEHEHV</sequence>
<name>A0A158ESU0_9BURK</name>
<dbReference type="Gene3D" id="3.30.2020.40">
    <property type="entry name" value="Uncharacterised protein PF10387, DUF2442"/>
    <property type="match status" value="1"/>
</dbReference>